<dbReference type="EMBL" id="JBHLZU010000006">
    <property type="protein sequence ID" value="MFB9903760.1"/>
    <property type="molecule type" value="Genomic_DNA"/>
</dbReference>
<name>A0ABV5ZS96_9PSEU</name>
<sequence>MLRPTLPIETDRLLLRPFTPDDLDALHDIQSRPEVVRYLYFDVRTVDEVRTSLEARLSQTSLERENDAMVLAVQRKDTGELIGDVVLFWRSEANKRGELGFVFHPDHQGQGFAAEAAREMLRLGFEELGLHRIEGRCDLRNTPSSSLLERLGMRREGVFLENEYVKGEWCDELVLAILAREFH</sequence>
<dbReference type="Gene3D" id="3.40.630.30">
    <property type="match status" value="1"/>
</dbReference>
<dbReference type="Proteomes" id="UP001589693">
    <property type="component" value="Unassembled WGS sequence"/>
</dbReference>
<dbReference type="EC" id="2.3.-.-" evidence="2"/>
<dbReference type="InterPro" id="IPR016181">
    <property type="entry name" value="Acyl_CoA_acyltransferase"/>
</dbReference>
<reference evidence="2 3" key="1">
    <citation type="submission" date="2024-09" db="EMBL/GenBank/DDBJ databases">
        <authorList>
            <person name="Sun Q."/>
            <person name="Mori K."/>
        </authorList>
    </citation>
    <scope>NUCLEOTIDE SEQUENCE [LARGE SCALE GENOMIC DNA]</scope>
    <source>
        <strain evidence="2 3">TBRC 7907</strain>
    </source>
</reference>
<evidence type="ECO:0000313" key="3">
    <source>
        <dbReference type="Proteomes" id="UP001589693"/>
    </source>
</evidence>
<evidence type="ECO:0000259" key="1">
    <source>
        <dbReference type="PROSITE" id="PS51186"/>
    </source>
</evidence>
<dbReference type="InterPro" id="IPR000182">
    <property type="entry name" value="GNAT_dom"/>
</dbReference>
<gene>
    <name evidence="2" type="ORF">ACFFQA_07405</name>
</gene>
<dbReference type="SUPFAM" id="SSF55729">
    <property type="entry name" value="Acyl-CoA N-acyltransferases (Nat)"/>
    <property type="match status" value="1"/>
</dbReference>
<keyword evidence="2" id="KW-0012">Acyltransferase</keyword>
<dbReference type="GO" id="GO:0016746">
    <property type="term" value="F:acyltransferase activity"/>
    <property type="evidence" value="ECO:0007669"/>
    <property type="project" value="UniProtKB-KW"/>
</dbReference>
<evidence type="ECO:0000313" key="2">
    <source>
        <dbReference type="EMBL" id="MFB9903760.1"/>
    </source>
</evidence>
<comment type="caution">
    <text evidence="2">The sequence shown here is derived from an EMBL/GenBank/DDBJ whole genome shotgun (WGS) entry which is preliminary data.</text>
</comment>
<dbReference type="RefSeq" id="WP_377850917.1">
    <property type="nucleotide sequence ID" value="NZ_JBHLZU010000006.1"/>
</dbReference>
<keyword evidence="3" id="KW-1185">Reference proteome</keyword>
<organism evidence="2 3">
    <name type="scientific">Allokutzneria oryzae</name>
    <dbReference type="NCBI Taxonomy" id="1378989"/>
    <lineage>
        <taxon>Bacteria</taxon>
        <taxon>Bacillati</taxon>
        <taxon>Actinomycetota</taxon>
        <taxon>Actinomycetes</taxon>
        <taxon>Pseudonocardiales</taxon>
        <taxon>Pseudonocardiaceae</taxon>
        <taxon>Allokutzneria</taxon>
    </lineage>
</organism>
<proteinExistence type="predicted"/>
<feature type="domain" description="N-acetyltransferase" evidence="1">
    <location>
        <begin position="13"/>
        <end position="180"/>
    </location>
</feature>
<keyword evidence="2" id="KW-0808">Transferase</keyword>
<dbReference type="PROSITE" id="PS51186">
    <property type="entry name" value="GNAT"/>
    <property type="match status" value="1"/>
</dbReference>
<accession>A0ABV5ZS96</accession>
<dbReference type="Pfam" id="PF13302">
    <property type="entry name" value="Acetyltransf_3"/>
    <property type="match status" value="1"/>
</dbReference>
<dbReference type="InterPro" id="IPR051531">
    <property type="entry name" value="N-acetyltransferase"/>
</dbReference>
<protein>
    <submittedName>
        <fullName evidence="2">GNAT family N-acetyltransferase</fullName>
        <ecNumber evidence="2">2.3.-.-</ecNumber>
    </submittedName>
</protein>
<dbReference type="CDD" id="cd04301">
    <property type="entry name" value="NAT_SF"/>
    <property type="match status" value="1"/>
</dbReference>
<dbReference type="PANTHER" id="PTHR43792">
    <property type="entry name" value="GNAT FAMILY, PUTATIVE (AFU_ORTHOLOGUE AFUA_3G00765)-RELATED-RELATED"/>
    <property type="match status" value="1"/>
</dbReference>